<accession>A0A2K8KHV8</accession>
<keyword evidence="1" id="KW-0732">Signal</keyword>
<dbReference type="PROSITE" id="PS50222">
    <property type="entry name" value="EF_HAND_2"/>
    <property type="match status" value="1"/>
</dbReference>
<dbReference type="OrthoDB" id="5470953at2"/>
<proteinExistence type="predicted"/>
<dbReference type="KEGG" id="rbg:BG454_17335"/>
<reference evidence="3 4" key="1">
    <citation type="submission" date="2017-11" db="EMBL/GenBank/DDBJ databases">
        <title>Revised Sequence and Annotation of the Rhodobaca barguzinensis strain alga05 Genome.</title>
        <authorList>
            <person name="Kopejtka K."/>
            <person name="Tomasch J.M."/>
            <person name="Bunk B."/>
            <person name="Koblizek M."/>
        </authorList>
    </citation>
    <scope>NUCLEOTIDE SEQUENCE [LARGE SCALE GENOMIC DNA]</scope>
    <source>
        <strain evidence="4">alga05</strain>
    </source>
</reference>
<dbReference type="GO" id="GO:0005509">
    <property type="term" value="F:calcium ion binding"/>
    <property type="evidence" value="ECO:0007669"/>
    <property type="project" value="InterPro"/>
</dbReference>
<dbReference type="PROSITE" id="PS00018">
    <property type="entry name" value="EF_HAND_1"/>
    <property type="match status" value="1"/>
</dbReference>
<gene>
    <name evidence="3" type="ORF">BG454_17335</name>
</gene>
<evidence type="ECO:0000313" key="3">
    <source>
        <dbReference type="EMBL" id="ATX67355.1"/>
    </source>
</evidence>
<feature type="chain" id="PRO_5014830199" description="EF-hand domain-containing protein" evidence="1">
    <location>
        <begin position="23"/>
        <end position="147"/>
    </location>
</feature>
<dbReference type="Gene3D" id="1.10.238.10">
    <property type="entry name" value="EF-hand"/>
    <property type="match status" value="2"/>
</dbReference>
<dbReference type="InterPro" id="IPR011992">
    <property type="entry name" value="EF-hand-dom_pair"/>
</dbReference>
<dbReference type="InterPro" id="IPR018247">
    <property type="entry name" value="EF_Hand_1_Ca_BS"/>
</dbReference>
<sequence>MNKLSLAAMIGAVMLTTAPAMAQTRMSMPSFEQLDGESSGSLSLEDFRAGLDQHREAAIDQTIARMMEHADENGMLDEAALRAGLAEMRPEARSEQRAERRADMTSRLFSRIDRNDDGVIDEAEYQRFTEMMSKRGENTRPRWRGRD</sequence>
<protein>
    <recommendedName>
        <fullName evidence="2">EF-hand domain-containing protein</fullName>
    </recommendedName>
</protein>
<dbReference type="Pfam" id="PF13202">
    <property type="entry name" value="EF-hand_5"/>
    <property type="match status" value="1"/>
</dbReference>
<evidence type="ECO:0000259" key="2">
    <source>
        <dbReference type="PROSITE" id="PS50222"/>
    </source>
</evidence>
<dbReference type="RefSeq" id="WP_071481792.1">
    <property type="nucleotide sequence ID" value="NZ_CP024899.1"/>
</dbReference>
<dbReference type="Proteomes" id="UP000228948">
    <property type="component" value="Chromosome"/>
</dbReference>
<dbReference type="InterPro" id="IPR002048">
    <property type="entry name" value="EF_hand_dom"/>
</dbReference>
<feature type="signal peptide" evidence="1">
    <location>
        <begin position="1"/>
        <end position="22"/>
    </location>
</feature>
<dbReference type="AlphaFoldDB" id="A0A2K8KHV8"/>
<feature type="domain" description="EF-hand" evidence="2">
    <location>
        <begin position="100"/>
        <end position="135"/>
    </location>
</feature>
<dbReference type="SUPFAM" id="SSF47473">
    <property type="entry name" value="EF-hand"/>
    <property type="match status" value="1"/>
</dbReference>
<organism evidence="3 4">
    <name type="scientific">Roseinatronobacter bogoriensis subsp. barguzinensis</name>
    <dbReference type="NCBI Taxonomy" id="441209"/>
    <lineage>
        <taxon>Bacteria</taxon>
        <taxon>Pseudomonadati</taxon>
        <taxon>Pseudomonadota</taxon>
        <taxon>Alphaproteobacteria</taxon>
        <taxon>Rhodobacterales</taxon>
        <taxon>Paracoccaceae</taxon>
        <taxon>Roseinatronobacter</taxon>
    </lineage>
</organism>
<keyword evidence="4" id="KW-1185">Reference proteome</keyword>
<dbReference type="EMBL" id="CP024899">
    <property type="protein sequence ID" value="ATX67355.1"/>
    <property type="molecule type" value="Genomic_DNA"/>
</dbReference>
<name>A0A2K8KHV8_9RHOB</name>
<evidence type="ECO:0000256" key="1">
    <source>
        <dbReference type="SAM" id="SignalP"/>
    </source>
</evidence>
<evidence type="ECO:0000313" key="4">
    <source>
        <dbReference type="Proteomes" id="UP000228948"/>
    </source>
</evidence>
<dbReference type="STRING" id="441209.GCA_001870665_03255"/>